<dbReference type="Proteomes" id="UP000216885">
    <property type="component" value="Unassembled WGS sequence"/>
</dbReference>
<feature type="transmembrane region" description="Helical" evidence="6">
    <location>
        <begin position="133"/>
        <end position="151"/>
    </location>
</feature>
<dbReference type="EMBL" id="NEVQ01000008">
    <property type="protein sequence ID" value="OZI59049.1"/>
    <property type="molecule type" value="Genomic_DNA"/>
</dbReference>
<comment type="subcellular location">
    <subcellularLocation>
        <location evidence="1">Membrane</location>
        <topology evidence="1">Multi-pass membrane protein</topology>
    </subcellularLocation>
</comment>
<feature type="domain" description="EamA" evidence="7">
    <location>
        <begin position="162"/>
        <end position="296"/>
    </location>
</feature>
<feature type="transmembrane region" description="Helical" evidence="6">
    <location>
        <begin position="256"/>
        <end position="273"/>
    </location>
</feature>
<evidence type="ECO:0000256" key="4">
    <source>
        <dbReference type="ARBA" id="ARBA00022989"/>
    </source>
</evidence>
<feature type="transmembrane region" description="Helical" evidence="6">
    <location>
        <begin position="47"/>
        <end position="65"/>
    </location>
</feature>
<evidence type="ECO:0000313" key="8">
    <source>
        <dbReference type="EMBL" id="OZI59049.1"/>
    </source>
</evidence>
<comment type="similarity">
    <text evidence="2">Belongs to the EamA transporter family.</text>
</comment>
<gene>
    <name evidence="8" type="ORF">CAL20_05295</name>
</gene>
<dbReference type="GO" id="GO:0016020">
    <property type="term" value="C:membrane"/>
    <property type="evidence" value="ECO:0007669"/>
    <property type="project" value="UniProtKB-SubCell"/>
</dbReference>
<dbReference type="RefSeq" id="WP_094820031.1">
    <property type="nucleotide sequence ID" value="NZ_NEVO01000004.1"/>
</dbReference>
<evidence type="ECO:0000256" key="5">
    <source>
        <dbReference type="ARBA" id="ARBA00023136"/>
    </source>
</evidence>
<organism evidence="8 9">
    <name type="scientific">Bordetella genomosp. 4</name>
    <dbReference type="NCBI Taxonomy" id="463044"/>
    <lineage>
        <taxon>Bacteria</taxon>
        <taxon>Pseudomonadati</taxon>
        <taxon>Pseudomonadota</taxon>
        <taxon>Betaproteobacteria</taxon>
        <taxon>Burkholderiales</taxon>
        <taxon>Alcaligenaceae</taxon>
        <taxon>Bordetella</taxon>
    </lineage>
</organism>
<keyword evidence="3 6" id="KW-0812">Transmembrane</keyword>
<feature type="transmembrane region" description="Helical" evidence="6">
    <location>
        <begin position="223"/>
        <end position="244"/>
    </location>
</feature>
<evidence type="ECO:0000256" key="1">
    <source>
        <dbReference type="ARBA" id="ARBA00004141"/>
    </source>
</evidence>
<name>A0A261UAW8_9BORD</name>
<feature type="transmembrane region" description="Helical" evidence="6">
    <location>
        <begin position="12"/>
        <end position="35"/>
    </location>
</feature>
<evidence type="ECO:0000256" key="2">
    <source>
        <dbReference type="ARBA" id="ARBA00007362"/>
    </source>
</evidence>
<feature type="transmembrane region" description="Helical" evidence="6">
    <location>
        <begin position="191"/>
        <end position="211"/>
    </location>
</feature>
<keyword evidence="5 6" id="KW-0472">Membrane</keyword>
<dbReference type="AlphaFoldDB" id="A0A261UAW8"/>
<feature type="transmembrane region" description="Helical" evidence="6">
    <location>
        <begin position="105"/>
        <end position="126"/>
    </location>
</feature>
<feature type="transmembrane region" description="Helical" evidence="6">
    <location>
        <begin position="157"/>
        <end position="179"/>
    </location>
</feature>
<protein>
    <submittedName>
        <fullName evidence="8">EamA family transporter</fullName>
    </submittedName>
</protein>
<comment type="caution">
    <text evidence="8">The sequence shown here is derived from an EMBL/GenBank/DDBJ whole genome shotgun (WGS) entry which is preliminary data.</text>
</comment>
<dbReference type="InterPro" id="IPR000620">
    <property type="entry name" value="EamA_dom"/>
</dbReference>
<evidence type="ECO:0000259" key="7">
    <source>
        <dbReference type="Pfam" id="PF00892"/>
    </source>
</evidence>
<evidence type="ECO:0000256" key="3">
    <source>
        <dbReference type="ARBA" id="ARBA00022692"/>
    </source>
</evidence>
<feature type="domain" description="EamA" evidence="7">
    <location>
        <begin position="23"/>
        <end position="150"/>
    </location>
</feature>
<dbReference type="InterPro" id="IPR050638">
    <property type="entry name" value="AA-Vitamin_Transporters"/>
</dbReference>
<reference evidence="8 9" key="1">
    <citation type="submission" date="2017-05" db="EMBL/GenBank/DDBJ databases">
        <title>Complete and WGS of Bordetella genogroups.</title>
        <authorList>
            <person name="Spilker T."/>
            <person name="LiPuma J."/>
        </authorList>
    </citation>
    <scope>NUCLEOTIDE SEQUENCE [LARGE SCALE GENOMIC DNA]</scope>
    <source>
        <strain evidence="8 9">AU9919</strain>
    </source>
</reference>
<evidence type="ECO:0000313" key="9">
    <source>
        <dbReference type="Proteomes" id="UP000216885"/>
    </source>
</evidence>
<dbReference type="Pfam" id="PF00892">
    <property type="entry name" value="EamA"/>
    <property type="match status" value="2"/>
</dbReference>
<keyword evidence="4 6" id="KW-1133">Transmembrane helix</keyword>
<dbReference type="InterPro" id="IPR037185">
    <property type="entry name" value="EmrE-like"/>
</dbReference>
<feature type="transmembrane region" description="Helical" evidence="6">
    <location>
        <begin position="279"/>
        <end position="296"/>
    </location>
</feature>
<dbReference type="SUPFAM" id="SSF103481">
    <property type="entry name" value="Multidrug resistance efflux transporter EmrE"/>
    <property type="match status" value="2"/>
</dbReference>
<keyword evidence="9" id="KW-1185">Reference proteome</keyword>
<proteinExistence type="inferred from homology"/>
<accession>A0A261UAW8</accession>
<dbReference type="OrthoDB" id="9809509at2"/>
<dbReference type="PANTHER" id="PTHR32322:SF2">
    <property type="entry name" value="EAMA DOMAIN-CONTAINING PROTEIN"/>
    <property type="match status" value="1"/>
</dbReference>
<sequence>MPQTGNQTATSSTSYWVIASPALFLLLWSSGFVFLKAGLQYADPLTFLALRYVCVVGLLILACCWRRPSFRLTANEWVSLIGTGLLIQAGYFAFTYLSLKLGTSAGTIALITSQQPILIGLLAPWVAKESVGLRRWIGLILGVTGAIVVILSKSSIALTSTLGLGFAVLALLTLAGGTLWEKRFGTQADVLTANTVQYSVGLAVTAPLAFWLEPMQVQWTAGLFGSLAYLVVCNSLLAISLLLAMIRRGEASRVSALFFLVPPMTAIIAFVVLRETLPALAIPGMALAAAGIYLVMKRS</sequence>
<dbReference type="PANTHER" id="PTHR32322">
    <property type="entry name" value="INNER MEMBRANE TRANSPORTER"/>
    <property type="match status" value="1"/>
</dbReference>
<feature type="transmembrane region" description="Helical" evidence="6">
    <location>
        <begin position="77"/>
        <end position="99"/>
    </location>
</feature>
<evidence type="ECO:0000256" key="6">
    <source>
        <dbReference type="SAM" id="Phobius"/>
    </source>
</evidence>